<name>A0A2C9V5P6_MANES</name>
<evidence type="ECO:0000256" key="1">
    <source>
        <dbReference type="SAM" id="MobiDB-lite"/>
    </source>
</evidence>
<feature type="region of interest" description="Disordered" evidence="1">
    <location>
        <begin position="1"/>
        <end position="66"/>
    </location>
</feature>
<organism evidence="2">
    <name type="scientific">Manihot esculenta</name>
    <name type="common">Cassava</name>
    <name type="synonym">Jatropha manihot</name>
    <dbReference type="NCBI Taxonomy" id="3983"/>
    <lineage>
        <taxon>Eukaryota</taxon>
        <taxon>Viridiplantae</taxon>
        <taxon>Streptophyta</taxon>
        <taxon>Embryophyta</taxon>
        <taxon>Tracheophyta</taxon>
        <taxon>Spermatophyta</taxon>
        <taxon>Magnoliopsida</taxon>
        <taxon>eudicotyledons</taxon>
        <taxon>Gunneridae</taxon>
        <taxon>Pentapetalae</taxon>
        <taxon>rosids</taxon>
        <taxon>fabids</taxon>
        <taxon>Malpighiales</taxon>
        <taxon>Euphorbiaceae</taxon>
        <taxon>Crotonoideae</taxon>
        <taxon>Manihoteae</taxon>
        <taxon>Manihot</taxon>
    </lineage>
</organism>
<dbReference type="AlphaFoldDB" id="A0A2C9V5P6"/>
<protein>
    <submittedName>
        <fullName evidence="2">Uncharacterized protein</fullName>
    </submittedName>
</protein>
<proteinExistence type="predicted"/>
<reference evidence="2" key="1">
    <citation type="submission" date="2016-02" db="EMBL/GenBank/DDBJ databases">
        <title>WGS assembly of Manihot esculenta.</title>
        <authorList>
            <person name="Bredeson J.V."/>
            <person name="Prochnik S.E."/>
            <person name="Lyons J.B."/>
            <person name="Schmutz J."/>
            <person name="Grimwood J."/>
            <person name="Vrebalov J."/>
            <person name="Bart R.S."/>
            <person name="Amuge T."/>
            <person name="Ferguson M.E."/>
            <person name="Green R."/>
            <person name="Putnam N."/>
            <person name="Stites J."/>
            <person name="Rounsley S."/>
            <person name="Rokhsar D.S."/>
        </authorList>
    </citation>
    <scope>NUCLEOTIDE SEQUENCE [LARGE SCALE GENOMIC DNA]</scope>
    <source>
        <tissue evidence="2">Leaf</tissue>
    </source>
</reference>
<accession>A0A2C9V5P6</accession>
<sequence length="66" mass="7035">MLAGVALKLFPPKSNSSNDTKNQRLRGISNIPQSLKSISLTQDSPVKGGNVKPSHLAHLNSSNLLN</sequence>
<evidence type="ECO:0000313" key="2">
    <source>
        <dbReference type="EMBL" id="OAY39852.1"/>
    </source>
</evidence>
<gene>
    <name evidence="2" type="ORF">MANES_10G127800</name>
</gene>
<dbReference type="EMBL" id="CM004396">
    <property type="protein sequence ID" value="OAY39852.1"/>
    <property type="molecule type" value="Genomic_DNA"/>
</dbReference>
<feature type="compositionally biased region" description="Low complexity" evidence="1">
    <location>
        <begin position="54"/>
        <end position="66"/>
    </location>
</feature>
<feature type="compositionally biased region" description="Polar residues" evidence="1">
    <location>
        <begin position="30"/>
        <end position="44"/>
    </location>
</feature>